<protein>
    <recommendedName>
        <fullName evidence="5">Sporulation protein</fullName>
    </recommendedName>
</protein>
<dbReference type="AlphaFoldDB" id="A0A223S491"/>
<organism evidence="3 4">
    <name type="scientific">Nocardiopsis gilva YIM 90087</name>
    <dbReference type="NCBI Taxonomy" id="1235441"/>
    <lineage>
        <taxon>Bacteria</taxon>
        <taxon>Bacillati</taxon>
        <taxon>Actinomycetota</taxon>
        <taxon>Actinomycetes</taxon>
        <taxon>Streptosporangiales</taxon>
        <taxon>Nocardiopsidaceae</taxon>
        <taxon>Nocardiopsis</taxon>
    </lineage>
</organism>
<feature type="region of interest" description="Disordered" evidence="1">
    <location>
        <begin position="64"/>
        <end position="85"/>
    </location>
</feature>
<feature type="transmembrane region" description="Helical" evidence="2">
    <location>
        <begin position="114"/>
        <end position="134"/>
    </location>
</feature>
<keyword evidence="2" id="KW-0812">Transmembrane</keyword>
<name>A0A223S491_9ACTN</name>
<dbReference type="EMBL" id="CP022753">
    <property type="protein sequence ID" value="ASU82921.1"/>
    <property type="molecule type" value="Genomic_DNA"/>
</dbReference>
<proteinExistence type="predicted"/>
<sequence>MNELDAPVNGGAGQRGAAPAIAWLDRVNARLGGTASVSAVFGDPIECDGVTVIPVARIRFGVGGGAGAGNGRNRERGAEGGTTGGLGTAGPVGYIEVKDGAAAFKSIGRPASSLIVPLAAIAGATAVLTLRTILRRSAA</sequence>
<gene>
    <name evidence="3" type="ORF">CDO52_09080</name>
</gene>
<dbReference type="Proteomes" id="UP000215005">
    <property type="component" value="Chromosome"/>
</dbReference>
<evidence type="ECO:0008006" key="5">
    <source>
        <dbReference type="Google" id="ProtNLM"/>
    </source>
</evidence>
<dbReference type="KEGG" id="ngv:CDO52_09080"/>
<keyword evidence="4" id="KW-1185">Reference proteome</keyword>
<accession>A0A223S491</accession>
<keyword evidence="2" id="KW-1133">Transmembrane helix</keyword>
<evidence type="ECO:0000313" key="4">
    <source>
        <dbReference type="Proteomes" id="UP000215005"/>
    </source>
</evidence>
<evidence type="ECO:0000256" key="2">
    <source>
        <dbReference type="SAM" id="Phobius"/>
    </source>
</evidence>
<evidence type="ECO:0000256" key="1">
    <source>
        <dbReference type="SAM" id="MobiDB-lite"/>
    </source>
</evidence>
<reference evidence="3 4" key="1">
    <citation type="submission" date="2017-08" db="EMBL/GenBank/DDBJ databases">
        <title>The complete genome sequence of Nocardiopsis gilva YIM 90087.</title>
        <authorList>
            <person name="Yin M."/>
            <person name="Tang S."/>
        </authorList>
    </citation>
    <scope>NUCLEOTIDE SEQUENCE [LARGE SCALE GENOMIC DNA]</scope>
    <source>
        <strain evidence="3 4">YIM 90087</strain>
    </source>
</reference>
<keyword evidence="2" id="KW-0472">Membrane</keyword>
<evidence type="ECO:0000313" key="3">
    <source>
        <dbReference type="EMBL" id="ASU82921.1"/>
    </source>
</evidence>
<dbReference type="OrthoDB" id="3431680at2"/>
<dbReference type="RefSeq" id="WP_017617489.1">
    <property type="nucleotide sequence ID" value="NZ_ANBG01000078.1"/>
</dbReference>